<dbReference type="CDD" id="cd16917">
    <property type="entry name" value="HATPase_UhpB-NarQ-NarX-like"/>
    <property type="match status" value="1"/>
</dbReference>
<dbReference type="SMART" id="SM00387">
    <property type="entry name" value="HATPase_c"/>
    <property type="match status" value="1"/>
</dbReference>
<dbReference type="PANTHER" id="PTHR24421:SF10">
    <property type="entry name" value="NITRATE_NITRITE SENSOR PROTEIN NARQ"/>
    <property type="match status" value="1"/>
</dbReference>
<dbReference type="InterPro" id="IPR003594">
    <property type="entry name" value="HATPase_dom"/>
</dbReference>
<keyword evidence="4" id="KW-0808">Transferase</keyword>
<evidence type="ECO:0000313" key="12">
    <source>
        <dbReference type="Proteomes" id="UP000185839"/>
    </source>
</evidence>
<dbReference type="EC" id="2.7.13.3" evidence="2"/>
<evidence type="ECO:0000256" key="6">
    <source>
        <dbReference type="ARBA" id="ARBA00022777"/>
    </source>
</evidence>
<keyword evidence="9" id="KW-1133">Transmembrane helix</keyword>
<accession>A0A1N7M6E6</accession>
<dbReference type="SUPFAM" id="SSF55874">
    <property type="entry name" value="ATPase domain of HSP90 chaperone/DNA topoisomerase II/histidine kinase"/>
    <property type="match status" value="1"/>
</dbReference>
<evidence type="ECO:0000256" key="2">
    <source>
        <dbReference type="ARBA" id="ARBA00012438"/>
    </source>
</evidence>
<dbReference type="InterPro" id="IPR036890">
    <property type="entry name" value="HATPase_C_sf"/>
</dbReference>
<dbReference type="Gene3D" id="1.20.5.1930">
    <property type="match status" value="1"/>
</dbReference>
<feature type="transmembrane region" description="Helical" evidence="9">
    <location>
        <begin position="690"/>
        <end position="708"/>
    </location>
</feature>
<dbReference type="OrthoDB" id="9809670at2"/>
<evidence type="ECO:0000256" key="5">
    <source>
        <dbReference type="ARBA" id="ARBA00022741"/>
    </source>
</evidence>
<keyword evidence="3" id="KW-0597">Phosphoprotein</keyword>
<evidence type="ECO:0000256" key="9">
    <source>
        <dbReference type="SAM" id="Phobius"/>
    </source>
</evidence>
<dbReference type="Gene3D" id="3.30.565.10">
    <property type="entry name" value="Histidine kinase-like ATPase, C-terminal domain"/>
    <property type="match status" value="1"/>
</dbReference>
<dbReference type="InterPro" id="IPR011110">
    <property type="entry name" value="Reg_prop"/>
</dbReference>
<dbReference type="Pfam" id="PF07730">
    <property type="entry name" value="HisKA_3"/>
    <property type="match status" value="1"/>
</dbReference>
<dbReference type="Proteomes" id="UP000185839">
    <property type="component" value="Unassembled WGS sequence"/>
</dbReference>
<evidence type="ECO:0000256" key="1">
    <source>
        <dbReference type="ARBA" id="ARBA00000085"/>
    </source>
</evidence>
<dbReference type="RefSeq" id="WP_076387154.1">
    <property type="nucleotide sequence ID" value="NZ_FTOI01000007.1"/>
</dbReference>
<dbReference type="PANTHER" id="PTHR24421">
    <property type="entry name" value="NITRATE/NITRITE SENSOR PROTEIN NARX-RELATED"/>
    <property type="match status" value="1"/>
</dbReference>
<evidence type="ECO:0000313" key="11">
    <source>
        <dbReference type="EMBL" id="SIS81654.1"/>
    </source>
</evidence>
<keyword evidence="5" id="KW-0547">Nucleotide-binding</keyword>
<dbReference type="SUPFAM" id="SSF63829">
    <property type="entry name" value="Calcium-dependent phosphotriesterase"/>
    <property type="match status" value="1"/>
</dbReference>
<dbReference type="GO" id="GO:0000155">
    <property type="term" value="F:phosphorelay sensor kinase activity"/>
    <property type="evidence" value="ECO:0007669"/>
    <property type="project" value="InterPro"/>
</dbReference>
<protein>
    <recommendedName>
        <fullName evidence="2">histidine kinase</fullName>
        <ecNumber evidence="2">2.7.13.3</ecNumber>
    </recommendedName>
</protein>
<keyword evidence="8" id="KW-0902">Two-component regulatory system</keyword>
<sequence>MPSNLVYEVVQDDNGFLWVATDNGVSRFDGKRFVNYNTKNGLPSNDAINVIKQKDGTIWVNTYKQPPSYFDEKLNRFVCLDFDKHVKELSTALFQDIYAVNKNDLFFHNYIGSFIFSKGKIIDKVKINENEKANDVNKLYFKNELVNIKTREVFVNDKKNKSIDFYKNSQFLGSVQYVDANNSFIQYFDNYGIYRYSDKEITQIKINKLHPLQYDIQKLTVPENIKWLKLSSDKLSLMSKSGTIYIYDEKNLKLLSTIPNEFNVNTAYVDSKNNIWVATVNNGLMCYTDQTIKKEHYSTGVISNFLSAKVSDDGSVYAGNYQGEIYVKKGKTETKYNFSTLKDNTIWIRNFHFFPGKTIIVSDEGILINLKKKLNFYTKTNRRQNVKTSLKLNENELILGGTAGLVKYNVNTDHYEFLNFSQERILNLKRDDDHSFYFSAIDGLYRYDLSKNKYQLIVPNHLFQNDTIEHFEPVSKSRMWISTYKGNLYLLENNTIKKEFINDKRIPNNISKLLNINTQLWMGSKSGIFILNYANLEKVSLSKLTTSDGLTSNVVNFLDLKKDTVYAATDNGVSKIPSQIIQKELQLQPKIISIKINEKTVALDSTYQLKSDQNNISLELAGVDITGHFKNFQYAVNKDKFSDIEGNFLNLQLNSGVNKIEIRVVDENNKIYQNAIKLTFEIETPFYKTIWFWILVSVLTSTLIYYSINREKSMQQKRKFNHETDLHNQREKITADLHDDLGASLSSLQINSAVAQKVLDKNPTEAKKILNKIETQAKSISENIGDIIWSLKPHQDEFMTLSTRIKKITSEILGSSNIRYEILIDIIIDSEITDFSARKNLILICKEALNNILKHSQANEVCLILQKSKEHYILEIEDDGIGFTELEKRGNGVSNMRRRTEELGGKFQIYKGIGTKLIFSIPIIRET</sequence>
<feature type="domain" description="Histidine kinase/HSP90-like ATPase" evidence="10">
    <location>
        <begin position="836"/>
        <end position="925"/>
    </location>
</feature>
<dbReference type="Gene3D" id="2.60.40.10">
    <property type="entry name" value="Immunoglobulins"/>
    <property type="match status" value="1"/>
</dbReference>
<keyword evidence="7" id="KW-0067">ATP-binding</keyword>
<keyword evidence="9" id="KW-0472">Membrane</keyword>
<evidence type="ECO:0000256" key="3">
    <source>
        <dbReference type="ARBA" id="ARBA00022553"/>
    </source>
</evidence>
<evidence type="ECO:0000256" key="8">
    <source>
        <dbReference type="ARBA" id="ARBA00023012"/>
    </source>
</evidence>
<dbReference type="InterPro" id="IPR013783">
    <property type="entry name" value="Ig-like_fold"/>
</dbReference>
<dbReference type="GO" id="GO:0005524">
    <property type="term" value="F:ATP binding"/>
    <property type="evidence" value="ECO:0007669"/>
    <property type="project" value="UniProtKB-KW"/>
</dbReference>
<evidence type="ECO:0000259" key="10">
    <source>
        <dbReference type="SMART" id="SM00387"/>
    </source>
</evidence>
<dbReference type="InterPro" id="IPR050482">
    <property type="entry name" value="Sensor_HK_TwoCompSys"/>
</dbReference>
<keyword evidence="12" id="KW-1185">Reference proteome</keyword>
<dbReference type="GO" id="GO:0016020">
    <property type="term" value="C:membrane"/>
    <property type="evidence" value="ECO:0007669"/>
    <property type="project" value="InterPro"/>
</dbReference>
<dbReference type="STRING" id="713588.SAMN05421789_107139"/>
<keyword evidence="6" id="KW-0418">Kinase</keyword>
<dbReference type="Pfam" id="PF02518">
    <property type="entry name" value="HATPase_c"/>
    <property type="match status" value="1"/>
</dbReference>
<dbReference type="EMBL" id="FTOI01000007">
    <property type="protein sequence ID" value="SIS81654.1"/>
    <property type="molecule type" value="Genomic_DNA"/>
</dbReference>
<dbReference type="InterPro" id="IPR011712">
    <property type="entry name" value="Sig_transdc_His_kin_sub3_dim/P"/>
</dbReference>
<evidence type="ECO:0000256" key="4">
    <source>
        <dbReference type="ARBA" id="ARBA00022679"/>
    </source>
</evidence>
<dbReference type="SUPFAM" id="SSF101898">
    <property type="entry name" value="NHL repeat"/>
    <property type="match status" value="1"/>
</dbReference>
<proteinExistence type="predicted"/>
<dbReference type="GO" id="GO:0046983">
    <property type="term" value="F:protein dimerization activity"/>
    <property type="evidence" value="ECO:0007669"/>
    <property type="project" value="InterPro"/>
</dbReference>
<organism evidence="11 12">
    <name type="scientific">Kaistella chaponensis</name>
    <dbReference type="NCBI Taxonomy" id="713588"/>
    <lineage>
        <taxon>Bacteria</taxon>
        <taxon>Pseudomonadati</taxon>
        <taxon>Bacteroidota</taxon>
        <taxon>Flavobacteriia</taxon>
        <taxon>Flavobacteriales</taxon>
        <taxon>Weeksellaceae</taxon>
        <taxon>Chryseobacterium group</taxon>
        <taxon>Kaistella</taxon>
    </lineage>
</organism>
<comment type="catalytic activity">
    <reaction evidence="1">
        <text>ATP + protein L-histidine = ADP + protein N-phospho-L-histidine.</text>
        <dbReference type="EC" id="2.7.13.3"/>
    </reaction>
</comment>
<gene>
    <name evidence="11" type="ORF">SAMN05421789_107139</name>
</gene>
<dbReference type="Pfam" id="PF07494">
    <property type="entry name" value="Reg_prop"/>
    <property type="match status" value="1"/>
</dbReference>
<dbReference type="Gene3D" id="2.130.10.10">
    <property type="entry name" value="YVTN repeat-like/Quinoprotein amine dehydrogenase"/>
    <property type="match status" value="3"/>
</dbReference>
<dbReference type="InterPro" id="IPR015943">
    <property type="entry name" value="WD40/YVTN_repeat-like_dom_sf"/>
</dbReference>
<name>A0A1N7M6E6_9FLAO</name>
<reference evidence="12" key="1">
    <citation type="submission" date="2017-01" db="EMBL/GenBank/DDBJ databases">
        <authorList>
            <person name="Varghese N."/>
            <person name="Submissions S."/>
        </authorList>
    </citation>
    <scope>NUCLEOTIDE SEQUENCE [LARGE SCALE GENOMIC DNA]</scope>
    <source>
        <strain evidence="12">DSM 23145</strain>
    </source>
</reference>
<evidence type="ECO:0000256" key="7">
    <source>
        <dbReference type="ARBA" id="ARBA00022840"/>
    </source>
</evidence>
<dbReference type="AlphaFoldDB" id="A0A1N7M6E6"/>
<keyword evidence="9" id="KW-0812">Transmembrane</keyword>